<evidence type="ECO:0000256" key="1">
    <source>
        <dbReference type="SAM" id="Coils"/>
    </source>
</evidence>
<feature type="domain" description="Helicase HerA central" evidence="3">
    <location>
        <begin position="29"/>
        <end position="79"/>
    </location>
</feature>
<feature type="compositionally biased region" description="Pro residues" evidence="2">
    <location>
        <begin position="471"/>
        <end position="486"/>
    </location>
</feature>
<sequence>MSDAAFALGAYLDDTGERTDEATAYKADDLTTHGVIVGMTGSGKTGLGVVMMEEALRNNIPTLVIDPKGDMGNLLLTFPNLSADDFAPWVPRETDPAETAETWRSGLEGWGLATEHIAALRDGHRFCVLTPGSTAGMPVNLIGNLAPPDTTDSEAITDEISALVSGILGLVGIDADPLADREHILLANIIAAAWTAGETLDLATLLTRVQDPPMRKLGVIELDQFFPKADRTKLMMKLNGLLASPGFAPWTQGAPLSVESLLWDADGRAACTVLYLAHLSESERQMVVSLVLSKVISWMRGQSGSTDLRALIYMDEVYGYVPPTAEPPSKKPILTLFKQARAFGVGVVLSTQNPVDLDYKAISNAGTWMIGRLQTERDKSRLLDGMSSAAGSVDLSALSETISGLGKRQFLMQRTGGSAPKRFGVRWAMSYLAGPLSKDQVGLLPGQADGAAALAAQSVAASPGATSPAAAPSPSPDELPSPPPEVAAPVAAQPVASAAPTPGTSSLADDETPTMPEVAEGTPVRFLDPAAPWAADIGSTAGGPRLEPAVVARVQLLYDEGDFRSEETYEAVFFPLSTDPAPESARVVDYDDRDLTEVAPAGAAFALPDAKVATKAYFTTLQRALTDHLYRSRSTELFTNPTLKLAARPNETREEFEARAKGVAEADADLEANELRKKLAVKADRIRATMAKDQERLSSAETTASTSKTDELISGAGSVFGALMGGRRSSSSIATAVRSVASKRGRSTKAKEKVEQYAARLEDHQEGLGELEANLADAIVEIDERWAEVATRTEVQQVPLEKNDINVTQLALVWVPTAR</sequence>
<dbReference type="InterPro" id="IPR002789">
    <property type="entry name" value="HerA_central"/>
</dbReference>
<dbReference type="Pfam" id="PF01935">
    <property type="entry name" value="DUF87"/>
    <property type="match status" value="1"/>
</dbReference>
<dbReference type="EMBL" id="CANL01000024">
    <property type="protein sequence ID" value="CCM63880.1"/>
    <property type="molecule type" value="Genomic_DNA"/>
</dbReference>
<dbReference type="eggNOG" id="COG0433">
    <property type="taxonomic scope" value="Bacteria"/>
</dbReference>
<proteinExistence type="predicted"/>
<reference evidence="4 5" key="1">
    <citation type="journal article" date="2013" name="ISME J.">
        <title>Metabolic model for the filamentous 'Candidatus Microthrix parvicella' based on genomic and metagenomic analyses.</title>
        <authorList>
            <person name="Jon McIlroy S."/>
            <person name="Kristiansen R."/>
            <person name="Albertsen M."/>
            <person name="Michael Karst S."/>
            <person name="Rossetti S."/>
            <person name="Lund Nielsen J."/>
            <person name="Tandoi V."/>
            <person name="James Seviour R."/>
            <person name="Nielsen P.H."/>
        </authorList>
    </citation>
    <scope>NUCLEOTIDE SEQUENCE [LARGE SCALE GENOMIC DNA]</scope>
    <source>
        <strain evidence="4 5">RN1</strain>
    </source>
</reference>
<dbReference type="HOGENOM" id="CLU_017077_0_0_11"/>
<dbReference type="PANTHER" id="PTHR30121:SF6">
    <property type="entry name" value="SLR6007 PROTEIN"/>
    <property type="match status" value="1"/>
</dbReference>
<name>R4YZP7_9ACTN</name>
<evidence type="ECO:0000256" key="2">
    <source>
        <dbReference type="SAM" id="MobiDB-lite"/>
    </source>
</evidence>
<dbReference type="PANTHER" id="PTHR30121">
    <property type="entry name" value="UNCHARACTERIZED PROTEIN YJGR-RELATED"/>
    <property type="match status" value="1"/>
</dbReference>
<dbReference type="STRING" id="1229780.BN381_300027"/>
<keyword evidence="5" id="KW-1185">Reference proteome</keyword>
<dbReference type="OrthoDB" id="3881471at2"/>
<evidence type="ECO:0000259" key="3">
    <source>
        <dbReference type="Pfam" id="PF01935"/>
    </source>
</evidence>
<dbReference type="SUPFAM" id="SSF52540">
    <property type="entry name" value="P-loop containing nucleoside triphosphate hydrolases"/>
    <property type="match status" value="1"/>
</dbReference>
<feature type="compositionally biased region" description="Low complexity" evidence="2">
    <location>
        <begin position="487"/>
        <end position="500"/>
    </location>
</feature>
<accession>R4YZP7</accession>
<dbReference type="InterPro" id="IPR051162">
    <property type="entry name" value="T4SS_component"/>
</dbReference>
<gene>
    <name evidence="4" type="ORF">BN381_300027</name>
</gene>
<dbReference type="RefSeq" id="WP_012227185.1">
    <property type="nucleotide sequence ID" value="NZ_HG422565.1"/>
</dbReference>
<feature type="coiled-coil region" evidence="1">
    <location>
        <begin position="754"/>
        <end position="781"/>
    </location>
</feature>
<dbReference type="InterPro" id="IPR027417">
    <property type="entry name" value="P-loop_NTPase"/>
</dbReference>
<evidence type="ECO:0000313" key="5">
    <source>
        <dbReference type="Proteomes" id="UP000018291"/>
    </source>
</evidence>
<evidence type="ECO:0000313" key="4">
    <source>
        <dbReference type="EMBL" id="CCM63880.1"/>
    </source>
</evidence>
<comment type="caution">
    <text evidence="4">The sequence shown here is derived from an EMBL/GenBank/DDBJ whole genome shotgun (WGS) entry which is preliminary data.</text>
</comment>
<feature type="region of interest" description="Disordered" evidence="2">
    <location>
        <begin position="463"/>
        <end position="517"/>
    </location>
</feature>
<keyword evidence="1" id="KW-0175">Coiled coil</keyword>
<dbReference type="AlphaFoldDB" id="R4YZP7"/>
<protein>
    <recommendedName>
        <fullName evidence="3">Helicase HerA central domain-containing protein</fullName>
    </recommendedName>
</protein>
<dbReference type="Gene3D" id="3.40.50.300">
    <property type="entry name" value="P-loop containing nucleotide triphosphate hydrolases"/>
    <property type="match status" value="2"/>
</dbReference>
<organism evidence="4 5">
    <name type="scientific">Candidatus Neomicrothrix parvicella RN1</name>
    <dbReference type="NCBI Taxonomy" id="1229780"/>
    <lineage>
        <taxon>Bacteria</taxon>
        <taxon>Bacillati</taxon>
        <taxon>Actinomycetota</taxon>
        <taxon>Acidimicrobiia</taxon>
        <taxon>Acidimicrobiales</taxon>
        <taxon>Microthrixaceae</taxon>
        <taxon>Candidatus Neomicrothrix</taxon>
    </lineage>
</organism>
<dbReference type="Proteomes" id="UP000018291">
    <property type="component" value="Unassembled WGS sequence"/>
</dbReference>